<name>A0A6N7Q073_9BACT</name>
<protein>
    <recommendedName>
        <fullName evidence="3">Cytochrome c domain-containing protein</fullName>
    </recommendedName>
</protein>
<evidence type="ECO:0000313" key="1">
    <source>
        <dbReference type="EMBL" id="MRG97862.1"/>
    </source>
</evidence>
<proteinExistence type="predicted"/>
<organism evidence="1 2">
    <name type="scientific">Polyangium spumosum</name>
    <dbReference type="NCBI Taxonomy" id="889282"/>
    <lineage>
        <taxon>Bacteria</taxon>
        <taxon>Pseudomonadati</taxon>
        <taxon>Myxococcota</taxon>
        <taxon>Polyangia</taxon>
        <taxon>Polyangiales</taxon>
        <taxon>Polyangiaceae</taxon>
        <taxon>Polyangium</taxon>
    </lineage>
</organism>
<dbReference type="AlphaFoldDB" id="A0A6N7Q073"/>
<gene>
    <name evidence="1" type="ORF">GF068_38970</name>
</gene>
<accession>A0A6N7Q073</accession>
<evidence type="ECO:0008006" key="3">
    <source>
        <dbReference type="Google" id="ProtNLM"/>
    </source>
</evidence>
<comment type="caution">
    <text evidence="1">The sequence shown here is derived from an EMBL/GenBank/DDBJ whole genome shotgun (WGS) entry which is preliminary data.</text>
</comment>
<dbReference type="OrthoDB" id="5522099at2"/>
<dbReference type="EMBL" id="WJIE01000022">
    <property type="protein sequence ID" value="MRG97862.1"/>
    <property type="molecule type" value="Genomic_DNA"/>
</dbReference>
<dbReference type="RefSeq" id="WP_153824640.1">
    <property type="nucleotide sequence ID" value="NZ_WJIE01000022.1"/>
</dbReference>
<evidence type="ECO:0000313" key="2">
    <source>
        <dbReference type="Proteomes" id="UP000440224"/>
    </source>
</evidence>
<sequence length="124" mass="12623">MVGIRPTPRRAVAPAAPAARGSKLLGFVLVVGLGLPACADASSALAPATFQEGVGPLAKDRCDGCHERMPGGAMSAYRNARARVTPGDPDASPYYTVPMGQGHPVSWGDSAAAVRAWIEAGAPE</sequence>
<keyword evidence="2" id="KW-1185">Reference proteome</keyword>
<dbReference type="Proteomes" id="UP000440224">
    <property type="component" value="Unassembled WGS sequence"/>
</dbReference>
<reference evidence="1 2" key="1">
    <citation type="submission" date="2019-10" db="EMBL/GenBank/DDBJ databases">
        <title>A soil myxobacterium in the family Polyangiaceae.</title>
        <authorList>
            <person name="Li Y."/>
            <person name="Wang J."/>
        </authorList>
    </citation>
    <scope>NUCLEOTIDE SEQUENCE [LARGE SCALE GENOMIC DNA]</scope>
    <source>
        <strain evidence="1 2">DSM 14734</strain>
    </source>
</reference>